<comment type="caution">
    <text evidence="2">The sequence shown here is derived from an EMBL/GenBank/DDBJ whole genome shotgun (WGS) entry which is preliminary data.</text>
</comment>
<gene>
    <name evidence="2" type="ORF">FGO68_gene13252</name>
</gene>
<feature type="region of interest" description="Disordered" evidence="1">
    <location>
        <begin position="38"/>
        <end position="62"/>
    </location>
</feature>
<evidence type="ECO:0000313" key="3">
    <source>
        <dbReference type="Proteomes" id="UP000785679"/>
    </source>
</evidence>
<proteinExistence type="predicted"/>
<keyword evidence="3" id="KW-1185">Reference proteome</keyword>
<dbReference type="EMBL" id="RRYP01004092">
    <property type="protein sequence ID" value="TNV83175.1"/>
    <property type="molecule type" value="Genomic_DNA"/>
</dbReference>
<sequence>MDELEKKQAKQLLEAVHNIASQRGLADNRAPNHKAVLGRLPNRGGLSDNSQSPIPMHSEGNSFLRDLADSNEVTANLINQSLSDRKQQPSFITVKAKPKYRRRGKENKVAKKQVMLGDVLRDQVYENLFCREQVLVGGLGSKQRADPRDSKQSAARQQLTPAFRDPDEIHPEHYPQHHYQHTSIIISHPPFEGGDFFPHNTPTQEIPKSEFNDDEDEDENDSNFLRMRFRLFDNSSGSSSKQHPFHITPHPLQQDDFFGAGAAQFVKLEDSPPYYFMYDSQLMGQDFRHQM</sequence>
<feature type="region of interest" description="Disordered" evidence="1">
    <location>
        <begin position="198"/>
        <end position="220"/>
    </location>
</feature>
<organism evidence="2 3">
    <name type="scientific">Halteria grandinella</name>
    <dbReference type="NCBI Taxonomy" id="5974"/>
    <lineage>
        <taxon>Eukaryota</taxon>
        <taxon>Sar</taxon>
        <taxon>Alveolata</taxon>
        <taxon>Ciliophora</taxon>
        <taxon>Intramacronucleata</taxon>
        <taxon>Spirotrichea</taxon>
        <taxon>Stichotrichia</taxon>
        <taxon>Sporadotrichida</taxon>
        <taxon>Halteriidae</taxon>
        <taxon>Halteria</taxon>
    </lineage>
</organism>
<protein>
    <submittedName>
        <fullName evidence="2">Uncharacterized protein</fullName>
    </submittedName>
</protein>
<dbReference type="Proteomes" id="UP000785679">
    <property type="component" value="Unassembled WGS sequence"/>
</dbReference>
<accession>A0A8J8NZG3</accession>
<evidence type="ECO:0000313" key="2">
    <source>
        <dbReference type="EMBL" id="TNV83175.1"/>
    </source>
</evidence>
<dbReference type="AlphaFoldDB" id="A0A8J8NZG3"/>
<reference evidence="2" key="1">
    <citation type="submission" date="2019-06" db="EMBL/GenBank/DDBJ databases">
        <authorList>
            <person name="Zheng W."/>
        </authorList>
    </citation>
    <scope>NUCLEOTIDE SEQUENCE</scope>
    <source>
        <strain evidence="2">QDHG01</strain>
    </source>
</reference>
<evidence type="ECO:0000256" key="1">
    <source>
        <dbReference type="SAM" id="MobiDB-lite"/>
    </source>
</evidence>
<name>A0A8J8NZG3_HALGN</name>